<feature type="region of interest" description="Disordered" evidence="1">
    <location>
        <begin position="49"/>
        <end position="75"/>
    </location>
</feature>
<organism evidence="2 3">
    <name type="scientific">Dreissena polymorpha</name>
    <name type="common">Zebra mussel</name>
    <name type="synonym">Mytilus polymorpha</name>
    <dbReference type="NCBI Taxonomy" id="45954"/>
    <lineage>
        <taxon>Eukaryota</taxon>
        <taxon>Metazoa</taxon>
        <taxon>Spiralia</taxon>
        <taxon>Lophotrochozoa</taxon>
        <taxon>Mollusca</taxon>
        <taxon>Bivalvia</taxon>
        <taxon>Autobranchia</taxon>
        <taxon>Heteroconchia</taxon>
        <taxon>Euheterodonta</taxon>
        <taxon>Imparidentia</taxon>
        <taxon>Neoheterodontei</taxon>
        <taxon>Myida</taxon>
        <taxon>Dreissenoidea</taxon>
        <taxon>Dreissenidae</taxon>
        <taxon>Dreissena</taxon>
    </lineage>
</organism>
<evidence type="ECO:0000256" key="1">
    <source>
        <dbReference type="SAM" id="MobiDB-lite"/>
    </source>
</evidence>
<accession>A0A9D4E501</accession>
<dbReference type="Proteomes" id="UP000828390">
    <property type="component" value="Unassembled WGS sequence"/>
</dbReference>
<comment type="caution">
    <text evidence="2">The sequence shown here is derived from an EMBL/GenBank/DDBJ whole genome shotgun (WGS) entry which is preliminary data.</text>
</comment>
<reference evidence="2" key="1">
    <citation type="journal article" date="2019" name="bioRxiv">
        <title>The Genome of the Zebra Mussel, Dreissena polymorpha: A Resource for Invasive Species Research.</title>
        <authorList>
            <person name="McCartney M.A."/>
            <person name="Auch B."/>
            <person name="Kono T."/>
            <person name="Mallez S."/>
            <person name="Zhang Y."/>
            <person name="Obille A."/>
            <person name="Becker A."/>
            <person name="Abrahante J.E."/>
            <person name="Garbe J."/>
            <person name="Badalamenti J.P."/>
            <person name="Herman A."/>
            <person name="Mangelson H."/>
            <person name="Liachko I."/>
            <person name="Sullivan S."/>
            <person name="Sone E.D."/>
            <person name="Koren S."/>
            <person name="Silverstein K.A.T."/>
            <person name="Beckman K.B."/>
            <person name="Gohl D.M."/>
        </authorList>
    </citation>
    <scope>NUCLEOTIDE SEQUENCE</scope>
    <source>
        <strain evidence="2">Duluth1</strain>
        <tissue evidence="2">Whole animal</tissue>
    </source>
</reference>
<evidence type="ECO:0000313" key="3">
    <source>
        <dbReference type="Proteomes" id="UP000828390"/>
    </source>
</evidence>
<keyword evidence="3" id="KW-1185">Reference proteome</keyword>
<name>A0A9D4E501_DREPO</name>
<dbReference type="EMBL" id="JAIWYP010000009">
    <property type="protein sequence ID" value="KAH3771872.1"/>
    <property type="molecule type" value="Genomic_DNA"/>
</dbReference>
<sequence length="75" mass="8771">MDQFGHFNRLMPELRQEDPASFQNFLRVPPEMFDEASTPHFQARYKLQKSYRSGNKIGSNPTPSGDWRSVCQHEV</sequence>
<gene>
    <name evidence="2" type="ORF">DPMN_173201</name>
</gene>
<evidence type="ECO:0000313" key="2">
    <source>
        <dbReference type="EMBL" id="KAH3771872.1"/>
    </source>
</evidence>
<protein>
    <submittedName>
        <fullName evidence="2">Uncharacterized protein</fullName>
    </submittedName>
</protein>
<dbReference type="AlphaFoldDB" id="A0A9D4E501"/>
<feature type="compositionally biased region" description="Polar residues" evidence="1">
    <location>
        <begin position="50"/>
        <end position="63"/>
    </location>
</feature>
<reference evidence="2" key="2">
    <citation type="submission" date="2020-11" db="EMBL/GenBank/DDBJ databases">
        <authorList>
            <person name="McCartney M.A."/>
            <person name="Auch B."/>
            <person name="Kono T."/>
            <person name="Mallez S."/>
            <person name="Becker A."/>
            <person name="Gohl D.M."/>
            <person name="Silverstein K.A.T."/>
            <person name="Koren S."/>
            <person name="Bechman K.B."/>
            <person name="Herman A."/>
            <person name="Abrahante J.E."/>
            <person name="Garbe J."/>
        </authorList>
    </citation>
    <scope>NUCLEOTIDE SEQUENCE</scope>
    <source>
        <strain evidence="2">Duluth1</strain>
        <tissue evidence="2">Whole animal</tissue>
    </source>
</reference>
<proteinExistence type="predicted"/>